<dbReference type="EMBL" id="CAXLJL010000534">
    <property type="protein sequence ID" value="CAL5138795.1"/>
    <property type="molecule type" value="Genomic_DNA"/>
</dbReference>
<organism evidence="9 10">
    <name type="scientific">Calicophoron daubneyi</name>
    <name type="common">Rumen fluke</name>
    <name type="synonym">Paramphistomum daubneyi</name>
    <dbReference type="NCBI Taxonomy" id="300641"/>
    <lineage>
        <taxon>Eukaryota</taxon>
        <taxon>Metazoa</taxon>
        <taxon>Spiralia</taxon>
        <taxon>Lophotrochozoa</taxon>
        <taxon>Platyhelminthes</taxon>
        <taxon>Trematoda</taxon>
        <taxon>Digenea</taxon>
        <taxon>Plagiorchiida</taxon>
        <taxon>Pronocephalata</taxon>
        <taxon>Paramphistomoidea</taxon>
        <taxon>Paramphistomidae</taxon>
        <taxon>Calicophoron</taxon>
    </lineage>
</organism>
<evidence type="ECO:0000256" key="2">
    <source>
        <dbReference type="ARBA" id="ARBA00022448"/>
    </source>
</evidence>
<reference evidence="9" key="1">
    <citation type="submission" date="2024-06" db="EMBL/GenBank/DDBJ databases">
        <authorList>
            <person name="Liu X."/>
            <person name="Lenzi L."/>
            <person name="Haldenby T S."/>
            <person name="Uol C."/>
        </authorList>
    </citation>
    <scope>NUCLEOTIDE SEQUENCE</scope>
</reference>
<dbReference type="AlphaFoldDB" id="A0AAV2TRA1"/>
<keyword evidence="5 8" id="KW-0472">Membrane</keyword>
<evidence type="ECO:0000256" key="1">
    <source>
        <dbReference type="ARBA" id="ARBA00004141"/>
    </source>
</evidence>
<dbReference type="PANTHER" id="PTHR16950">
    <property type="entry name" value="ZINC TRANSPORTER SLC39A7 HISTIDINE-RICH MEMBRANE PROTEIN KE4"/>
    <property type="match status" value="1"/>
</dbReference>
<evidence type="ECO:0000313" key="9">
    <source>
        <dbReference type="EMBL" id="CAL5138795.1"/>
    </source>
</evidence>
<evidence type="ECO:0000256" key="8">
    <source>
        <dbReference type="SAM" id="Phobius"/>
    </source>
</evidence>
<dbReference type="InterPro" id="IPR003689">
    <property type="entry name" value="ZIP"/>
</dbReference>
<evidence type="ECO:0000256" key="6">
    <source>
        <dbReference type="ARBA" id="ARBA00038485"/>
    </source>
</evidence>
<dbReference type="Pfam" id="PF02535">
    <property type="entry name" value="Zip"/>
    <property type="match status" value="1"/>
</dbReference>
<comment type="similarity">
    <text evidence="6">Belongs to the ZIP transporter (TC 2.A.5) family. KE4/Catsup subfamily.</text>
</comment>
<evidence type="ECO:0008006" key="11">
    <source>
        <dbReference type="Google" id="ProtNLM"/>
    </source>
</evidence>
<dbReference type="PANTHER" id="PTHR16950:SF25">
    <property type="entry name" value="ZINC TRANSPORTER SLC39A7"/>
    <property type="match status" value="1"/>
</dbReference>
<gene>
    <name evidence="9" type="ORF">CDAUBV1_LOCUS13670</name>
</gene>
<evidence type="ECO:0000256" key="7">
    <source>
        <dbReference type="SAM" id="MobiDB-lite"/>
    </source>
</evidence>
<name>A0AAV2TRA1_CALDB</name>
<keyword evidence="2" id="KW-0813">Transport</keyword>
<dbReference type="GO" id="GO:0016020">
    <property type="term" value="C:membrane"/>
    <property type="evidence" value="ECO:0007669"/>
    <property type="project" value="UniProtKB-SubCell"/>
</dbReference>
<feature type="transmembrane region" description="Helical" evidence="8">
    <location>
        <begin position="230"/>
        <end position="252"/>
    </location>
</feature>
<sequence length="530" mass="57395">MSNEQSAECQRPSFGTQSLMEFENAQVHETRAIVLADASSSNAALSLNRRCFDGLSLSLASFNLLGASVNRIGDLRTRCAFFQCTLPQPCCAWCLLALVDVTPESGWPLQPICAVVLSHYSFRMLRLSLLLLLVCASSILSDEHEHHHHEHEHVHEAPHYKYSAEANIKDGGSVHVHKHTHEHVTGKIRVDSPLHMWLETMGAVGLISVAPFLMLALLPDLSKHQGMLKILLGFAAGGLLGDAFLHLIPHAIDRGHGHHDDHSNNIHEHDHRHHLVVGLSVVGGIFIFLCIEKLIRLARHNRGGSCSHGPQPVNSVQSNDVGQQKNRKSKGVNNADNNVSKKEKRQSKAASGTELKVAGYLNLAADFTHNFTDGMAIGASFLMGRSLGFVTTLTVLFHELPHEIGDYAILIQSGFSARKAMFLQLVTAVGAMFGAALSLMAAGVGVEAVIGKLDLPVLTEDIVTSVVLPFTAGGFIYIAMTSVLPDLLGNDHEGTKRSHDSLLKRTSQSIAEIVALVAGIGMMVFIGSME</sequence>
<keyword evidence="3 8" id="KW-0812">Transmembrane</keyword>
<proteinExistence type="inferred from homology"/>
<dbReference type="GO" id="GO:0005385">
    <property type="term" value="F:zinc ion transmembrane transporter activity"/>
    <property type="evidence" value="ECO:0007669"/>
    <property type="project" value="TreeGrafter"/>
</dbReference>
<feature type="transmembrane region" description="Helical" evidence="8">
    <location>
        <begin position="196"/>
        <end position="218"/>
    </location>
</feature>
<protein>
    <recommendedName>
        <fullName evidence="11">Zinc transporter</fullName>
    </recommendedName>
</protein>
<evidence type="ECO:0000256" key="4">
    <source>
        <dbReference type="ARBA" id="ARBA00022989"/>
    </source>
</evidence>
<feature type="transmembrane region" description="Helical" evidence="8">
    <location>
        <begin position="466"/>
        <end position="488"/>
    </location>
</feature>
<accession>A0AAV2TRA1</accession>
<feature type="transmembrane region" description="Helical" evidence="8">
    <location>
        <begin position="422"/>
        <end position="446"/>
    </location>
</feature>
<feature type="transmembrane region" description="Helical" evidence="8">
    <location>
        <begin position="509"/>
        <end position="529"/>
    </location>
</feature>
<evidence type="ECO:0000313" key="10">
    <source>
        <dbReference type="Proteomes" id="UP001497525"/>
    </source>
</evidence>
<evidence type="ECO:0000256" key="3">
    <source>
        <dbReference type="ARBA" id="ARBA00022692"/>
    </source>
</evidence>
<comment type="subcellular location">
    <subcellularLocation>
        <location evidence="1">Membrane</location>
        <topology evidence="1">Multi-pass membrane protein</topology>
    </subcellularLocation>
</comment>
<dbReference type="Proteomes" id="UP001497525">
    <property type="component" value="Unassembled WGS sequence"/>
</dbReference>
<keyword evidence="4 8" id="KW-1133">Transmembrane helix</keyword>
<evidence type="ECO:0000256" key="5">
    <source>
        <dbReference type="ARBA" id="ARBA00023136"/>
    </source>
</evidence>
<comment type="caution">
    <text evidence="9">The sequence shown here is derived from an EMBL/GenBank/DDBJ whole genome shotgun (WGS) entry which is preliminary data.</text>
</comment>
<feature type="region of interest" description="Disordered" evidence="7">
    <location>
        <begin position="305"/>
        <end position="350"/>
    </location>
</feature>
<dbReference type="GO" id="GO:0006882">
    <property type="term" value="P:intracellular zinc ion homeostasis"/>
    <property type="evidence" value="ECO:0007669"/>
    <property type="project" value="TreeGrafter"/>
</dbReference>
<feature type="transmembrane region" description="Helical" evidence="8">
    <location>
        <begin position="272"/>
        <end position="291"/>
    </location>
</feature>
<feature type="compositionally biased region" description="Polar residues" evidence="7">
    <location>
        <begin position="312"/>
        <end position="324"/>
    </location>
</feature>